<keyword evidence="3" id="KW-1185">Reference proteome</keyword>
<gene>
    <name evidence="2" type="ORF">NA57DRAFT_33127</name>
</gene>
<proteinExistence type="predicted"/>
<comment type="caution">
    <text evidence="2">The sequence shown here is derived from an EMBL/GenBank/DDBJ whole genome shotgun (WGS) entry which is preliminary data.</text>
</comment>
<dbReference type="Pfam" id="PF12710">
    <property type="entry name" value="HAD"/>
    <property type="match status" value="1"/>
</dbReference>
<protein>
    <recommendedName>
        <fullName evidence="4">Phosphoserine phosphatase</fullName>
    </recommendedName>
</protein>
<dbReference type="NCBIfam" id="TIGR01488">
    <property type="entry name" value="HAD-SF-IB"/>
    <property type="match status" value="1"/>
</dbReference>
<dbReference type="Gene3D" id="3.90.1470.20">
    <property type="match status" value="1"/>
</dbReference>
<evidence type="ECO:0008006" key="4">
    <source>
        <dbReference type="Google" id="ProtNLM"/>
    </source>
</evidence>
<dbReference type="InterPro" id="IPR023214">
    <property type="entry name" value="HAD_sf"/>
</dbReference>
<dbReference type="PANTHER" id="PTHR28181">
    <property type="entry name" value="UPF0655 PROTEIN YCR015C"/>
    <property type="match status" value="1"/>
</dbReference>
<dbReference type="EMBL" id="ML978122">
    <property type="protein sequence ID" value="KAF2103433.1"/>
    <property type="molecule type" value="Genomic_DNA"/>
</dbReference>
<organism evidence="2 3">
    <name type="scientific">Rhizodiscina lignyota</name>
    <dbReference type="NCBI Taxonomy" id="1504668"/>
    <lineage>
        <taxon>Eukaryota</taxon>
        <taxon>Fungi</taxon>
        <taxon>Dikarya</taxon>
        <taxon>Ascomycota</taxon>
        <taxon>Pezizomycotina</taxon>
        <taxon>Dothideomycetes</taxon>
        <taxon>Pleosporomycetidae</taxon>
        <taxon>Aulographales</taxon>
        <taxon>Rhizodiscinaceae</taxon>
        <taxon>Rhizodiscina</taxon>
    </lineage>
</organism>
<accession>A0A9P4IQC1</accession>
<evidence type="ECO:0000313" key="2">
    <source>
        <dbReference type="EMBL" id="KAF2103433.1"/>
    </source>
</evidence>
<sequence length="270" mass="30270">MGELPYLQTNPKFIFFTDFDGTITLQDSNDFLTDNIGYGKEKRVASNHAVLEERETFRESFQGMMDSVTKPYDHCIQLLVDNIQLDPYFKEFLSWAIANNIPVVVLSSGMVPIIKALLKNLVGDDSDYIDIVANNVAARPGKKIEEEGGWDIAFHDESGFGHDKSLAIRPYSNLPAEKRPTMFYAGDGVSDLSAAKETHLLFAKKGKDLVTYCVKEDIPFTLFEDWESILAKTKEIVAGQTRVEEAAREGYEAYKRGEAGVKVQNGSLRH</sequence>
<dbReference type="InterPro" id="IPR050849">
    <property type="entry name" value="HAD-like_hydrolase_phosphatase"/>
</dbReference>
<keyword evidence="1" id="KW-0378">Hydrolase</keyword>
<reference evidence="2" key="1">
    <citation type="journal article" date="2020" name="Stud. Mycol.">
        <title>101 Dothideomycetes genomes: a test case for predicting lifestyles and emergence of pathogens.</title>
        <authorList>
            <person name="Haridas S."/>
            <person name="Albert R."/>
            <person name="Binder M."/>
            <person name="Bloem J."/>
            <person name="Labutti K."/>
            <person name="Salamov A."/>
            <person name="Andreopoulos B."/>
            <person name="Baker S."/>
            <person name="Barry K."/>
            <person name="Bills G."/>
            <person name="Bluhm B."/>
            <person name="Cannon C."/>
            <person name="Castanera R."/>
            <person name="Culley D."/>
            <person name="Daum C."/>
            <person name="Ezra D."/>
            <person name="Gonzalez J."/>
            <person name="Henrissat B."/>
            <person name="Kuo A."/>
            <person name="Liang C."/>
            <person name="Lipzen A."/>
            <person name="Lutzoni F."/>
            <person name="Magnuson J."/>
            <person name="Mondo S."/>
            <person name="Nolan M."/>
            <person name="Ohm R."/>
            <person name="Pangilinan J."/>
            <person name="Park H.-J."/>
            <person name="Ramirez L."/>
            <person name="Alfaro M."/>
            <person name="Sun H."/>
            <person name="Tritt A."/>
            <person name="Yoshinaga Y."/>
            <person name="Zwiers L.-H."/>
            <person name="Turgeon B."/>
            <person name="Goodwin S."/>
            <person name="Spatafora J."/>
            <person name="Crous P."/>
            <person name="Grigoriev I."/>
        </authorList>
    </citation>
    <scope>NUCLEOTIDE SEQUENCE</scope>
    <source>
        <strain evidence="2">CBS 133067</strain>
    </source>
</reference>
<dbReference type="SUPFAM" id="SSF56784">
    <property type="entry name" value="HAD-like"/>
    <property type="match status" value="1"/>
</dbReference>
<dbReference type="GO" id="GO:0016791">
    <property type="term" value="F:phosphatase activity"/>
    <property type="evidence" value="ECO:0007669"/>
    <property type="project" value="InterPro"/>
</dbReference>
<dbReference type="NCBIfam" id="TIGR01489">
    <property type="entry name" value="DKMTPPase-SF"/>
    <property type="match status" value="1"/>
</dbReference>
<name>A0A9P4IQC1_9PEZI</name>
<evidence type="ECO:0000313" key="3">
    <source>
        <dbReference type="Proteomes" id="UP000799772"/>
    </source>
</evidence>
<dbReference type="PANTHER" id="PTHR28181:SF2">
    <property type="entry name" value="PHOSPHORIC MONOESTER HYDROLASE"/>
    <property type="match status" value="1"/>
</dbReference>
<dbReference type="InterPro" id="IPR006384">
    <property type="entry name" value="HAD_hydro_PyrdxlP_Pase-like"/>
</dbReference>
<dbReference type="OrthoDB" id="10014216at2759"/>
<dbReference type="AlphaFoldDB" id="A0A9P4IQC1"/>
<evidence type="ECO:0000256" key="1">
    <source>
        <dbReference type="ARBA" id="ARBA00022801"/>
    </source>
</evidence>
<dbReference type="Proteomes" id="UP000799772">
    <property type="component" value="Unassembled WGS sequence"/>
</dbReference>
<dbReference type="InterPro" id="IPR036412">
    <property type="entry name" value="HAD-like_sf"/>
</dbReference>
<dbReference type="Gene3D" id="3.40.50.1000">
    <property type="entry name" value="HAD superfamily/HAD-like"/>
    <property type="match status" value="1"/>
</dbReference>